<keyword evidence="1" id="KW-0472">Membrane</keyword>
<reference evidence="2 3" key="1">
    <citation type="submission" date="2018-03" db="EMBL/GenBank/DDBJ databases">
        <title>Genome sequencing of Weissella confusa isolates.</title>
        <authorList>
            <person name="Kajala I."/>
            <person name="Baruah R."/>
            <person name="Bergsveinson J."/>
            <person name="Juvonen R."/>
            <person name="Ziola B."/>
        </authorList>
    </citation>
    <scope>NUCLEOTIDE SEQUENCE [LARGE SCALE GENOMIC DNA]</scope>
    <source>
        <strain evidence="2 3">VTT E-062653</strain>
    </source>
</reference>
<name>A0A4Z0RW42_WEICO</name>
<evidence type="ECO:0000256" key="1">
    <source>
        <dbReference type="SAM" id="Phobius"/>
    </source>
</evidence>
<dbReference type="EMBL" id="PVSN01000033">
    <property type="protein sequence ID" value="TGE73008.1"/>
    <property type="molecule type" value="Genomic_DNA"/>
</dbReference>
<proteinExistence type="predicted"/>
<accession>A0A4Z0RW42</accession>
<feature type="transmembrane region" description="Helical" evidence="1">
    <location>
        <begin position="91"/>
        <end position="109"/>
    </location>
</feature>
<dbReference type="RefSeq" id="WP_135519200.1">
    <property type="nucleotide sequence ID" value="NZ_PVSN01000033.1"/>
</dbReference>
<feature type="transmembrane region" description="Helical" evidence="1">
    <location>
        <begin position="7"/>
        <end position="37"/>
    </location>
</feature>
<evidence type="ECO:0000313" key="2">
    <source>
        <dbReference type="EMBL" id="TGE73008.1"/>
    </source>
</evidence>
<evidence type="ECO:0000313" key="3">
    <source>
        <dbReference type="Proteomes" id="UP000297646"/>
    </source>
</evidence>
<keyword evidence="1" id="KW-1133">Transmembrane helix</keyword>
<gene>
    <name evidence="2" type="ORF">C6P11_05200</name>
</gene>
<dbReference type="AlphaFoldDB" id="A0A4Z0RW42"/>
<sequence length="110" mass="12111">MRYFEKALVYVVNLALGLLASVGFIYVLGSALGGIVISDMPERLRPTPLPWFRASEAGENLFSLLMFGGPVVILELLILFNWATRYVPANFGFRLVAFVIGVVIPGINLH</sequence>
<protein>
    <submittedName>
        <fullName evidence="2">Uncharacterized protein</fullName>
    </submittedName>
</protein>
<organism evidence="2 3">
    <name type="scientific">Weissella confusa</name>
    <name type="common">Lactobacillus confusus</name>
    <dbReference type="NCBI Taxonomy" id="1583"/>
    <lineage>
        <taxon>Bacteria</taxon>
        <taxon>Bacillati</taxon>
        <taxon>Bacillota</taxon>
        <taxon>Bacilli</taxon>
        <taxon>Lactobacillales</taxon>
        <taxon>Lactobacillaceae</taxon>
        <taxon>Weissella</taxon>
    </lineage>
</organism>
<dbReference type="Proteomes" id="UP000297646">
    <property type="component" value="Unassembled WGS sequence"/>
</dbReference>
<keyword evidence="1" id="KW-0812">Transmembrane</keyword>
<comment type="caution">
    <text evidence="2">The sequence shown here is derived from an EMBL/GenBank/DDBJ whole genome shotgun (WGS) entry which is preliminary data.</text>
</comment>
<feature type="transmembrane region" description="Helical" evidence="1">
    <location>
        <begin position="57"/>
        <end position="79"/>
    </location>
</feature>